<evidence type="ECO:0000256" key="6">
    <source>
        <dbReference type="ARBA" id="ARBA00022989"/>
    </source>
</evidence>
<feature type="transmembrane region" description="Helical" evidence="8">
    <location>
        <begin position="90"/>
        <end position="110"/>
    </location>
</feature>
<name>A0A1N7SPP1_9BURK</name>
<evidence type="ECO:0000256" key="8">
    <source>
        <dbReference type="RuleBase" id="RU363032"/>
    </source>
</evidence>
<dbReference type="NCBIfam" id="TIGR01726">
    <property type="entry name" value="HEQRo_perm_3TM"/>
    <property type="match status" value="1"/>
</dbReference>
<evidence type="ECO:0000256" key="2">
    <source>
        <dbReference type="ARBA" id="ARBA00010072"/>
    </source>
</evidence>
<dbReference type="InterPro" id="IPR010065">
    <property type="entry name" value="AA_ABC_transptr_permease_3TM"/>
</dbReference>
<keyword evidence="5 8" id="KW-0812">Transmembrane</keyword>
<gene>
    <name evidence="10" type="ORF">BN2476_680131</name>
</gene>
<dbReference type="InterPro" id="IPR035906">
    <property type="entry name" value="MetI-like_sf"/>
</dbReference>
<dbReference type="GO" id="GO:0006865">
    <property type="term" value="P:amino acid transport"/>
    <property type="evidence" value="ECO:0007669"/>
    <property type="project" value="TreeGrafter"/>
</dbReference>
<evidence type="ECO:0000313" key="11">
    <source>
        <dbReference type="Proteomes" id="UP000195569"/>
    </source>
</evidence>
<reference evidence="10" key="1">
    <citation type="submission" date="2016-12" db="EMBL/GenBank/DDBJ databases">
        <authorList>
            <person name="Moulin L."/>
        </authorList>
    </citation>
    <scope>NUCLEOTIDE SEQUENCE [LARGE SCALE GENOMIC DNA]</scope>
    <source>
        <strain evidence="10">STM 7183</strain>
    </source>
</reference>
<dbReference type="GO" id="GO:0022857">
    <property type="term" value="F:transmembrane transporter activity"/>
    <property type="evidence" value="ECO:0007669"/>
    <property type="project" value="InterPro"/>
</dbReference>
<dbReference type="Gene3D" id="1.10.3720.10">
    <property type="entry name" value="MetI-like"/>
    <property type="match status" value="1"/>
</dbReference>
<keyword evidence="3 8" id="KW-0813">Transport</keyword>
<comment type="caution">
    <text evidence="10">The sequence shown here is derived from an EMBL/GenBank/DDBJ whole genome shotgun (WGS) entry which is preliminary data.</text>
</comment>
<dbReference type="GO" id="GO:0043190">
    <property type="term" value="C:ATP-binding cassette (ABC) transporter complex"/>
    <property type="evidence" value="ECO:0007669"/>
    <property type="project" value="InterPro"/>
</dbReference>
<protein>
    <submittedName>
        <fullName evidence="10">Inner membrane amino-acid ABC transporter permease protein</fullName>
    </submittedName>
</protein>
<dbReference type="PROSITE" id="PS50928">
    <property type="entry name" value="ABC_TM1"/>
    <property type="match status" value="1"/>
</dbReference>
<dbReference type="Proteomes" id="UP000195569">
    <property type="component" value="Unassembled WGS sequence"/>
</dbReference>
<evidence type="ECO:0000256" key="3">
    <source>
        <dbReference type="ARBA" id="ARBA00022448"/>
    </source>
</evidence>
<keyword evidence="7 8" id="KW-0472">Membrane</keyword>
<dbReference type="EMBL" id="CYGY02000068">
    <property type="protein sequence ID" value="SIT49421.1"/>
    <property type="molecule type" value="Genomic_DNA"/>
</dbReference>
<evidence type="ECO:0000313" key="10">
    <source>
        <dbReference type="EMBL" id="SIT49421.1"/>
    </source>
</evidence>
<evidence type="ECO:0000256" key="5">
    <source>
        <dbReference type="ARBA" id="ARBA00022692"/>
    </source>
</evidence>
<dbReference type="PANTHER" id="PTHR30614">
    <property type="entry name" value="MEMBRANE COMPONENT OF AMINO ACID ABC TRANSPORTER"/>
    <property type="match status" value="1"/>
</dbReference>
<dbReference type="RefSeq" id="WP_087738418.1">
    <property type="nucleotide sequence ID" value="NZ_CYGY02000068.1"/>
</dbReference>
<dbReference type="AlphaFoldDB" id="A0A1N7SPP1"/>
<evidence type="ECO:0000256" key="4">
    <source>
        <dbReference type="ARBA" id="ARBA00022475"/>
    </source>
</evidence>
<dbReference type="InterPro" id="IPR000515">
    <property type="entry name" value="MetI-like"/>
</dbReference>
<keyword evidence="6 8" id="KW-1133">Transmembrane helix</keyword>
<dbReference type="InterPro" id="IPR043429">
    <property type="entry name" value="ArtM/GltK/GlnP/TcyL/YhdX-like"/>
</dbReference>
<dbReference type="Pfam" id="PF00528">
    <property type="entry name" value="BPD_transp_1"/>
    <property type="match status" value="1"/>
</dbReference>
<dbReference type="PANTHER" id="PTHR30614:SF1">
    <property type="entry name" value="GLUTAMATE_ASPARTATE IMPORT PERMEASE PROTEIN GLTK"/>
    <property type="match status" value="1"/>
</dbReference>
<feature type="transmembrane region" description="Helical" evidence="8">
    <location>
        <begin position="191"/>
        <end position="210"/>
    </location>
</feature>
<keyword evidence="11" id="KW-1185">Reference proteome</keyword>
<dbReference type="CDD" id="cd06261">
    <property type="entry name" value="TM_PBP2"/>
    <property type="match status" value="1"/>
</dbReference>
<comment type="similarity">
    <text evidence="2">Belongs to the binding-protein-dependent transport system permease family. HisMQ subfamily.</text>
</comment>
<dbReference type="OrthoDB" id="9771188at2"/>
<accession>A0A1N7SPP1</accession>
<keyword evidence="4" id="KW-1003">Cell membrane</keyword>
<sequence>MNYTWDFSSVFSHSDILIEGAIGTFKLAITALALAIPIGLVLAIMRMSPSRFLNGIASAYINFFRSSAALVLIFWFYFAFPILMSVDMGAYSAATLAITLQSAAYFAEVFRGGISSIQRGQWEAAKAIGMNYAAAMRFVILPQAVKRMLPIFFTRVIELIKTTALAAAIAYGDLLYSASRIVSITFRPIETYTVVALSFFVVIFVMSKAVRLLERRLAISD</sequence>
<proteinExistence type="inferred from homology"/>
<feature type="transmembrane region" description="Helical" evidence="8">
    <location>
        <begin position="152"/>
        <end position="171"/>
    </location>
</feature>
<dbReference type="SUPFAM" id="SSF161098">
    <property type="entry name" value="MetI-like"/>
    <property type="match status" value="1"/>
</dbReference>
<evidence type="ECO:0000256" key="7">
    <source>
        <dbReference type="ARBA" id="ARBA00023136"/>
    </source>
</evidence>
<organism evidence="10 11">
    <name type="scientific">Paraburkholderia piptadeniae</name>
    <dbReference type="NCBI Taxonomy" id="1701573"/>
    <lineage>
        <taxon>Bacteria</taxon>
        <taxon>Pseudomonadati</taxon>
        <taxon>Pseudomonadota</taxon>
        <taxon>Betaproteobacteria</taxon>
        <taxon>Burkholderiales</taxon>
        <taxon>Burkholderiaceae</taxon>
        <taxon>Paraburkholderia</taxon>
    </lineage>
</organism>
<evidence type="ECO:0000259" key="9">
    <source>
        <dbReference type="PROSITE" id="PS50928"/>
    </source>
</evidence>
<feature type="domain" description="ABC transmembrane type-1" evidence="9">
    <location>
        <begin position="21"/>
        <end position="210"/>
    </location>
</feature>
<evidence type="ECO:0000256" key="1">
    <source>
        <dbReference type="ARBA" id="ARBA00004429"/>
    </source>
</evidence>
<comment type="subcellular location">
    <subcellularLocation>
        <location evidence="1">Cell inner membrane</location>
        <topology evidence="1">Multi-pass membrane protein</topology>
    </subcellularLocation>
    <subcellularLocation>
        <location evidence="8">Cell membrane</location>
        <topology evidence="8">Multi-pass membrane protein</topology>
    </subcellularLocation>
</comment>
<feature type="transmembrane region" description="Helical" evidence="8">
    <location>
        <begin position="20"/>
        <end position="45"/>
    </location>
</feature>
<feature type="transmembrane region" description="Helical" evidence="8">
    <location>
        <begin position="57"/>
        <end position="78"/>
    </location>
</feature>